<dbReference type="STRING" id="40571.SAMN05660733_01055"/>
<dbReference type="OrthoDB" id="159782at2"/>
<keyword evidence="3" id="KW-0540">Nuclease</keyword>
<evidence type="ECO:0000313" key="7">
    <source>
        <dbReference type="EMBL" id="SMC67733.1"/>
    </source>
</evidence>
<dbReference type="GO" id="GO:0000166">
    <property type="term" value="F:nucleotide binding"/>
    <property type="evidence" value="ECO:0007669"/>
    <property type="project" value="UniProtKB-KW"/>
</dbReference>
<dbReference type="Pfam" id="PF01934">
    <property type="entry name" value="HepT-like"/>
    <property type="match status" value="1"/>
</dbReference>
<keyword evidence="1" id="KW-0597">Phosphoprotein</keyword>
<dbReference type="InterPro" id="IPR008201">
    <property type="entry name" value="HepT-like"/>
</dbReference>
<evidence type="ECO:0000256" key="1">
    <source>
        <dbReference type="ARBA" id="ARBA00022553"/>
    </source>
</evidence>
<evidence type="ECO:0000256" key="4">
    <source>
        <dbReference type="ARBA" id="ARBA00022741"/>
    </source>
</evidence>
<proteinExistence type="inferred from homology"/>
<keyword evidence="4" id="KW-0547">Nucleotide-binding</keyword>
<name>A0A1W2B3Z8_9PSEU</name>
<evidence type="ECO:0000256" key="3">
    <source>
        <dbReference type="ARBA" id="ARBA00022722"/>
    </source>
</evidence>
<evidence type="ECO:0000256" key="2">
    <source>
        <dbReference type="ARBA" id="ARBA00022649"/>
    </source>
</evidence>
<keyword evidence="8" id="KW-1185">Reference proteome</keyword>
<dbReference type="RefSeq" id="WP_036015331.1">
    <property type="nucleotide sequence ID" value="NZ_FWYC01000004.1"/>
</dbReference>
<keyword evidence="2" id="KW-1277">Toxin-antitoxin system</keyword>
<dbReference type="Gene3D" id="1.20.120.580">
    <property type="entry name" value="bsu32300-like"/>
    <property type="match status" value="1"/>
</dbReference>
<dbReference type="InterPro" id="IPR037038">
    <property type="entry name" value="HepT-like_sf"/>
</dbReference>
<dbReference type="EMBL" id="FWYC01000004">
    <property type="protein sequence ID" value="SMC67733.1"/>
    <property type="molecule type" value="Genomic_DNA"/>
</dbReference>
<organism evidence="7 8">
    <name type="scientific">Lentzea albidocapillata</name>
    <dbReference type="NCBI Taxonomy" id="40571"/>
    <lineage>
        <taxon>Bacteria</taxon>
        <taxon>Bacillati</taxon>
        <taxon>Actinomycetota</taxon>
        <taxon>Actinomycetes</taxon>
        <taxon>Pseudonocardiales</taxon>
        <taxon>Pseudonocardiaceae</taxon>
        <taxon>Lentzea</taxon>
    </lineage>
</organism>
<dbReference type="GO" id="GO:0110001">
    <property type="term" value="C:toxin-antitoxin complex"/>
    <property type="evidence" value="ECO:0007669"/>
    <property type="project" value="InterPro"/>
</dbReference>
<protein>
    <submittedName>
        <fullName evidence="7">Uncharacterized conserved protein, contains HEPN domain</fullName>
    </submittedName>
</protein>
<evidence type="ECO:0000313" key="8">
    <source>
        <dbReference type="Proteomes" id="UP000192840"/>
    </source>
</evidence>
<dbReference type="InterPro" id="IPR051813">
    <property type="entry name" value="HepT_RNase_toxin"/>
</dbReference>
<dbReference type="eggNOG" id="COG2361">
    <property type="taxonomic scope" value="Bacteria"/>
</dbReference>
<dbReference type="PANTHER" id="PTHR34139:SF1">
    <property type="entry name" value="RNASE MJ1380-RELATED"/>
    <property type="match status" value="1"/>
</dbReference>
<comment type="similarity">
    <text evidence="6">Belongs to the HepT RNase toxin family.</text>
</comment>
<sequence length="122" mass="13652">MRRDPRTYLWDALRAAELLAEFSSGKSYADYLADAMLRSAVERQFEIIGEALNNLSKVSPDLAAAVPDLPRIVAFRNILIHGYASVDDALVWQVLTEKRPQLEERLHQLLAGLDQGSSHCSD</sequence>
<dbReference type="GO" id="GO:0016787">
    <property type="term" value="F:hydrolase activity"/>
    <property type="evidence" value="ECO:0007669"/>
    <property type="project" value="UniProtKB-KW"/>
</dbReference>
<accession>A0A1W2B3Z8</accession>
<gene>
    <name evidence="7" type="ORF">SAMN05660733_01055</name>
</gene>
<keyword evidence="5" id="KW-0378">Hydrolase</keyword>
<dbReference type="Proteomes" id="UP000192840">
    <property type="component" value="Unassembled WGS sequence"/>
</dbReference>
<dbReference type="PANTHER" id="PTHR34139">
    <property type="entry name" value="UPF0331 PROTEIN MJ0127"/>
    <property type="match status" value="1"/>
</dbReference>
<dbReference type="GO" id="GO:0004540">
    <property type="term" value="F:RNA nuclease activity"/>
    <property type="evidence" value="ECO:0007669"/>
    <property type="project" value="InterPro"/>
</dbReference>
<reference evidence="8" key="1">
    <citation type="submission" date="2017-04" db="EMBL/GenBank/DDBJ databases">
        <authorList>
            <person name="Varghese N."/>
            <person name="Submissions S."/>
        </authorList>
    </citation>
    <scope>NUCLEOTIDE SEQUENCE [LARGE SCALE GENOMIC DNA]</scope>
    <source>
        <strain evidence="8">DSM 44073</strain>
    </source>
</reference>
<evidence type="ECO:0000256" key="5">
    <source>
        <dbReference type="ARBA" id="ARBA00022801"/>
    </source>
</evidence>
<evidence type="ECO:0000256" key="6">
    <source>
        <dbReference type="ARBA" id="ARBA00024207"/>
    </source>
</evidence>
<dbReference type="AlphaFoldDB" id="A0A1W2B3Z8"/>